<feature type="domain" description="Thioesterase" evidence="2">
    <location>
        <begin position="5"/>
        <end position="230"/>
    </location>
</feature>
<name>A0A937F9M2_9BACT</name>
<dbReference type="InterPro" id="IPR012223">
    <property type="entry name" value="TEII"/>
</dbReference>
<dbReference type="Proteomes" id="UP000659388">
    <property type="component" value="Unassembled WGS sequence"/>
</dbReference>
<evidence type="ECO:0000256" key="1">
    <source>
        <dbReference type="ARBA" id="ARBA00007169"/>
    </source>
</evidence>
<organism evidence="3 4">
    <name type="scientific">Fulvivirga sediminis</name>
    <dbReference type="NCBI Taxonomy" id="2803949"/>
    <lineage>
        <taxon>Bacteria</taxon>
        <taxon>Pseudomonadati</taxon>
        <taxon>Bacteroidota</taxon>
        <taxon>Cytophagia</taxon>
        <taxon>Cytophagales</taxon>
        <taxon>Fulvivirgaceae</taxon>
        <taxon>Fulvivirga</taxon>
    </lineage>
</organism>
<dbReference type="GO" id="GO:0008610">
    <property type="term" value="P:lipid biosynthetic process"/>
    <property type="evidence" value="ECO:0007669"/>
    <property type="project" value="TreeGrafter"/>
</dbReference>
<keyword evidence="4" id="KW-1185">Reference proteome</keyword>
<dbReference type="Pfam" id="PF00975">
    <property type="entry name" value="Thioesterase"/>
    <property type="match status" value="1"/>
</dbReference>
<sequence>MSKIKLFALPYAGGSANIYHGLKSLIHDDIEFIPIELAGRGRRIGDDLYSGLADAVDDIYKIVAPQVQSAPFAFFGHSMGSLLIHELTVRLKDKMSITPSHLFFSGRGAIQVNRLDQKKYHKMDEKQFKDEILLLGGTPPEFFEHPELLELFLPLLKNDFRIAETSPDIAGFKQSDIDITVFTGKEDDLNEEQVLGWKEYTSGSCIIHEYNGGHFFIHHEMPAIARVVNATISKLLEEKCT</sequence>
<evidence type="ECO:0000259" key="2">
    <source>
        <dbReference type="Pfam" id="PF00975"/>
    </source>
</evidence>
<comment type="similarity">
    <text evidence="1">Belongs to the thioesterase family.</text>
</comment>
<reference evidence="3" key="1">
    <citation type="submission" date="2021-01" db="EMBL/GenBank/DDBJ databases">
        <title>Fulvivirga kasyanovii gen. nov., sp nov., a novel member of the phylum Bacteroidetes isolated from seawater in a mussel farm.</title>
        <authorList>
            <person name="Zhao L.-H."/>
            <person name="Wang Z.-J."/>
        </authorList>
    </citation>
    <scope>NUCLEOTIDE SEQUENCE</scope>
    <source>
        <strain evidence="3">2943</strain>
    </source>
</reference>
<proteinExistence type="inferred from homology"/>
<dbReference type="EMBL" id="JAESIY010000024">
    <property type="protein sequence ID" value="MBL3659027.1"/>
    <property type="molecule type" value="Genomic_DNA"/>
</dbReference>
<dbReference type="InterPro" id="IPR029058">
    <property type="entry name" value="AB_hydrolase_fold"/>
</dbReference>
<evidence type="ECO:0000313" key="4">
    <source>
        <dbReference type="Proteomes" id="UP000659388"/>
    </source>
</evidence>
<dbReference type="PANTHER" id="PTHR11487:SF0">
    <property type="entry name" value="S-ACYL FATTY ACID SYNTHASE THIOESTERASE, MEDIUM CHAIN"/>
    <property type="match status" value="1"/>
</dbReference>
<dbReference type="SUPFAM" id="SSF53474">
    <property type="entry name" value="alpha/beta-Hydrolases"/>
    <property type="match status" value="1"/>
</dbReference>
<dbReference type="Gene3D" id="3.40.50.1820">
    <property type="entry name" value="alpha/beta hydrolase"/>
    <property type="match status" value="1"/>
</dbReference>
<evidence type="ECO:0000313" key="3">
    <source>
        <dbReference type="EMBL" id="MBL3659027.1"/>
    </source>
</evidence>
<dbReference type="RefSeq" id="WP_202246821.1">
    <property type="nucleotide sequence ID" value="NZ_JAESIY010000024.1"/>
</dbReference>
<dbReference type="PANTHER" id="PTHR11487">
    <property type="entry name" value="THIOESTERASE"/>
    <property type="match status" value="1"/>
</dbReference>
<dbReference type="InterPro" id="IPR001031">
    <property type="entry name" value="Thioesterase"/>
</dbReference>
<accession>A0A937F9M2</accession>
<comment type="caution">
    <text evidence="3">The sequence shown here is derived from an EMBL/GenBank/DDBJ whole genome shotgun (WGS) entry which is preliminary data.</text>
</comment>
<dbReference type="AlphaFoldDB" id="A0A937F9M2"/>
<protein>
    <submittedName>
        <fullName evidence="3">Thioesterase</fullName>
    </submittedName>
</protein>
<gene>
    <name evidence="3" type="ORF">JL102_22965</name>
</gene>